<sequence length="46" mass="5763">MRLVPSIIRLWRFKMTKLDLHEVARTLQCFWRHLDEVIKKGRSYYK</sequence>
<reference evidence="1" key="1">
    <citation type="submission" date="2014-05" db="EMBL/GenBank/DDBJ databases">
        <authorList>
            <person name="Chronopoulou M."/>
        </authorList>
    </citation>
    <scope>NUCLEOTIDE SEQUENCE</scope>
    <source>
        <tissue evidence="1">Whole organism</tissue>
    </source>
</reference>
<name>A0A0K2U4Q9_LEPSM</name>
<accession>A0A0K2U4Q9</accession>
<proteinExistence type="predicted"/>
<organism evidence="1">
    <name type="scientific">Lepeophtheirus salmonis</name>
    <name type="common">Salmon louse</name>
    <name type="synonym">Caligus salmonis</name>
    <dbReference type="NCBI Taxonomy" id="72036"/>
    <lineage>
        <taxon>Eukaryota</taxon>
        <taxon>Metazoa</taxon>
        <taxon>Ecdysozoa</taxon>
        <taxon>Arthropoda</taxon>
        <taxon>Crustacea</taxon>
        <taxon>Multicrustacea</taxon>
        <taxon>Hexanauplia</taxon>
        <taxon>Copepoda</taxon>
        <taxon>Siphonostomatoida</taxon>
        <taxon>Caligidae</taxon>
        <taxon>Lepeophtheirus</taxon>
    </lineage>
</organism>
<dbReference type="EMBL" id="HACA01015928">
    <property type="protein sequence ID" value="CDW33289.1"/>
    <property type="molecule type" value="Transcribed_RNA"/>
</dbReference>
<protein>
    <submittedName>
        <fullName evidence="1">Uncharacterized protein</fullName>
    </submittedName>
</protein>
<evidence type="ECO:0000313" key="1">
    <source>
        <dbReference type="EMBL" id="CDW33289.1"/>
    </source>
</evidence>
<dbReference type="AlphaFoldDB" id="A0A0K2U4Q9"/>